<dbReference type="PRINTS" id="PR00416">
    <property type="entry name" value="EUTPISMRASEI"/>
</dbReference>
<evidence type="ECO:0000256" key="7">
    <source>
        <dbReference type="ARBA" id="ARBA00023242"/>
    </source>
</evidence>
<evidence type="ECO:0000313" key="13">
    <source>
        <dbReference type="EnsemblMetazoa" id="CLYHEMP013337.1"/>
    </source>
</evidence>
<dbReference type="GeneID" id="136797964"/>
<dbReference type="Pfam" id="PF02919">
    <property type="entry name" value="Topoisom_I_N"/>
    <property type="match status" value="1"/>
</dbReference>
<dbReference type="FunFam" id="2.170.11.10:FF:000001">
    <property type="entry name" value="DNA topoisomerase I"/>
    <property type="match status" value="1"/>
</dbReference>
<dbReference type="InterPro" id="IPR018521">
    <property type="entry name" value="TopoIB_AS"/>
</dbReference>
<dbReference type="RefSeq" id="XP_066910642.1">
    <property type="nucleotide sequence ID" value="XM_067054541.1"/>
</dbReference>
<name>A0A7M5WUK7_9CNID</name>
<evidence type="ECO:0000256" key="9">
    <source>
        <dbReference type="RuleBase" id="RU365101"/>
    </source>
</evidence>
<comment type="subcellular location">
    <subcellularLocation>
        <location evidence="2">Nucleus</location>
    </subcellularLocation>
</comment>
<dbReference type="Gene3D" id="2.170.11.10">
    <property type="entry name" value="DNA Topoisomerase I, domain 2"/>
    <property type="match status" value="1"/>
</dbReference>
<evidence type="ECO:0000256" key="3">
    <source>
        <dbReference type="ARBA" id="ARBA00006645"/>
    </source>
</evidence>
<dbReference type="FunFam" id="1.10.132.10:FF:000001">
    <property type="entry name" value="DNA topoisomerase I"/>
    <property type="match status" value="1"/>
</dbReference>
<dbReference type="Pfam" id="PF14370">
    <property type="entry name" value="Topo_C_assoc"/>
    <property type="match status" value="1"/>
</dbReference>
<dbReference type="PANTHER" id="PTHR10290:SF3">
    <property type="entry name" value="DNA TOPOISOMERASE 1"/>
    <property type="match status" value="1"/>
</dbReference>
<comment type="similarity">
    <text evidence="3 8 9">Belongs to the type IB topoisomerase family.</text>
</comment>
<feature type="coiled-coil region" evidence="10">
    <location>
        <begin position="572"/>
        <end position="640"/>
    </location>
</feature>
<comment type="catalytic activity">
    <reaction evidence="1 8 9">
        <text>ATP-independent breakage of single-stranded DNA, followed by passage and rejoining.</text>
        <dbReference type="EC" id="5.6.2.1"/>
    </reaction>
</comment>
<feature type="compositionally biased region" description="Basic residues" evidence="11">
    <location>
        <begin position="95"/>
        <end position="107"/>
    </location>
</feature>
<dbReference type="InterPro" id="IPR014711">
    <property type="entry name" value="TopoI_cat_a-hlx-sub_euk"/>
</dbReference>
<dbReference type="InterPro" id="IPR013499">
    <property type="entry name" value="TopoI_euk"/>
</dbReference>
<dbReference type="PROSITE" id="PS00176">
    <property type="entry name" value="TOPO_IB_1"/>
    <property type="match status" value="1"/>
</dbReference>
<dbReference type="InterPro" id="IPR013034">
    <property type="entry name" value="DNA_topo_DNA_db_N_dom1"/>
</dbReference>
<evidence type="ECO:0000256" key="4">
    <source>
        <dbReference type="ARBA" id="ARBA00023029"/>
    </source>
</evidence>
<dbReference type="InterPro" id="IPR025834">
    <property type="entry name" value="TopoI_C_dom"/>
</dbReference>
<dbReference type="InterPro" id="IPR001631">
    <property type="entry name" value="TopoI"/>
</dbReference>
<dbReference type="GO" id="GO:0005730">
    <property type="term" value="C:nucleolus"/>
    <property type="evidence" value="ECO:0007669"/>
    <property type="project" value="TreeGrafter"/>
</dbReference>
<dbReference type="GO" id="GO:0005694">
    <property type="term" value="C:chromosome"/>
    <property type="evidence" value="ECO:0007669"/>
    <property type="project" value="InterPro"/>
</dbReference>
<evidence type="ECO:0000256" key="1">
    <source>
        <dbReference type="ARBA" id="ARBA00000213"/>
    </source>
</evidence>
<dbReference type="EC" id="5.6.2.1" evidence="9"/>
<evidence type="ECO:0000256" key="8">
    <source>
        <dbReference type="PROSITE-ProRule" id="PRU01382"/>
    </source>
</evidence>
<dbReference type="InterPro" id="IPR011010">
    <property type="entry name" value="DNA_brk_join_enz"/>
</dbReference>
<feature type="active site" description="O-(3'-phospho-DNA)-tyrosine intermediate" evidence="8">
    <location>
        <position position="652"/>
    </location>
</feature>
<keyword evidence="14" id="KW-1185">Reference proteome</keyword>
<dbReference type="PANTHER" id="PTHR10290">
    <property type="entry name" value="DNA TOPOISOMERASE I"/>
    <property type="match status" value="1"/>
</dbReference>
<dbReference type="InterPro" id="IPR013030">
    <property type="entry name" value="DNA_topo_DNA_db_N_dom2"/>
</dbReference>
<feature type="coiled-coil region" evidence="10">
    <location>
        <begin position="238"/>
        <end position="265"/>
    </location>
</feature>
<dbReference type="GO" id="GO:0003917">
    <property type="term" value="F:DNA topoisomerase type I (single strand cut, ATP-independent) activity"/>
    <property type="evidence" value="ECO:0007669"/>
    <property type="project" value="UniProtKB-UniRule"/>
</dbReference>
<keyword evidence="4 8" id="KW-0799">Topoisomerase</keyword>
<dbReference type="Gene3D" id="3.90.15.10">
    <property type="entry name" value="Topoisomerase I, Chain A, domain 3"/>
    <property type="match status" value="1"/>
</dbReference>
<dbReference type="InterPro" id="IPR014727">
    <property type="entry name" value="TopoI_cat_a/b-sub_euk"/>
</dbReference>
<reference evidence="13" key="1">
    <citation type="submission" date="2021-01" db="UniProtKB">
        <authorList>
            <consortium name="EnsemblMetazoa"/>
        </authorList>
    </citation>
    <scope>IDENTIFICATION</scope>
</reference>
<dbReference type="SUPFAM" id="SSF46596">
    <property type="entry name" value="Eukaryotic DNA topoisomerase I, dispensable insert domain"/>
    <property type="match status" value="1"/>
</dbReference>
<proteinExistence type="inferred from homology"/>
<evidence type="ECO:0000256" key="10">
    <source>
        <dbReference type="SAM" id="Coils"/>
    </source>
</evidence>
<dbReference type="AlphaFoldDB" id="A0A7M5WUK7"/>
<dbReference type="InterPro" id="IPR013500">
    <property type="entry name" value="TopoI_cat_euk"/>
</dbReference>
<accession>A0A7M5WUK7</accession>
<dbReference type="OrthoDB" id="47179at2759"/>
<dbReference type="GO" id="GO:0003677">
    <property type="term" value="F:DNA binding"/>
    <property type="evidence" value="ECO:0007669"/>
    <property type="project" value="UniProtKB-UniRule"/>
</dbReference>
<dbReference type="FunFam" id="3.90.15.10:FF:000001">
    <property type="entry name" value="DNA topoisomerase I"/>
    <property type="match status" value="1"/>
</dbReference>
<dbReference type="FunFam" id="1.10.10.41:FF:000001">
    <property type="entry name" value="DNA topoisomerase I"/>
    <property type="match status" value="1"/>
</dbReference>
<dbReference type="Gene3D" id="1.10.132.10">
    <property type="match status" value="1"/>
</dbReference>
<keyword evidence="10" id="KW-0175">Coiled coil</keyword>
<evidence type="ECO:0000259" key="12">
    <source>
        <dbReference type="SMART" id="SM00435"/>
    </source>
</evidence>
<protein>
    <recommendedName>
        <fullName evidence="9">DNA topoisomerase I</fullName>
        <ecNumber evidence="9">5.6.2.1</ecNumber>
    </recommendedName>
    <alternativeName>
        <fullName evidence="9">DNA topoisomerase 1</fullName>
    </alternativeName>
</protein>
<dbReference type="CDD" id="cd00659">
    <property type="entry name" value="Topo_IB_C"/>
    <property type="match status" value="1"/>
</dbReference>
<organism evidence="13 14">
    <name type="scientific">Clytia hemisphaerica</name>
    <dbReference type="NCBI Taxonomy" id="252671"/>
    <lineage>
        <taxon>Eukaryota</taxon>
        <taxon>Metazoa</taxon>
        <taxon>Cnidaria</taxon>
        <taxon>Hydrozoa</taxon>
        <taxon>Hydroidolina</taxon>
        <taxon>Leptothecata</taxon>
        <taxon>Obeliida</taxon>
        <taxon>Clytiidae</taxon>
        <taxon>Clytia</taxon>
    </lineage>
</organism>
<keyword evidence="5 8" id="KW-0238">DNA-binding</keyword>
<feature type="compositionally biased region" description="Polar residues" evidence="11">
    <location>
        <begin position="36"/>
        <end position="53"/>
    </location>
</feature>
<dbReference type="GO" id="GO:0006265">
    <property type="term" value="P:DNA topological change"/>
    <property type="evidence" value="ECO:0007669"/>
    <property type="project" value="UniProtKB-UniRule"/>
</dbReference>
<dbReference type="InterPro" id="IPR051062">
    <property type="entry name" value="Topoisomerase_IB"/>
</dbReference>
<dbReference type="InterPro" id="IPR048045">
    <property type="entry name" value="Topoisomer_I_DNA-bd"/>
</dbReference>
<dbReference type="PROSITE" id="PS52038">
    <property type="entry name" value="TOPO_IB_2"/>
    <property type="match status" value="1"/>
</dbReference>
<evidence type="ECO:0000256" key="5">
    <source>
        <dbReference type="ARBA" id="ARBA00023125"/>
    </source>
</evidence>
<evidence type="ECO:0000256" key="6">
    <source>
        <dbReference type="ARBA" id="ARBA00023235"/>
    </source>
</evidence>
<keyword evidence="7" id="KW-0539">Nucleus</keyword>
<dbReference type="GO" id="GO:0006260">
    <property type="term" value="P:DNA replication"/>
    <property type="evidence" value="ECO:0007669"/>
    <property type="project" value="TreeGrafter"/>
</dbReference>
<evidence type="ECO:0000256" key="2">
    <source>
        <dbReference type="ARBA" id="ARBA00004123"/>
    </source>
</evidence>
<keyword evidence="6 8" id="KW-0413">Isomerase</keyword>
<dbReference type="InterPro" id="IPR036202">
    <property type="entry name" value="TopoI_DNA-bd_euk_N_sf"/>
</dbReference>
<dbReference type="Proteomes" id="UP000594262">
    <property type="component" value="Unplaced"/>
</dbReference>
<evidence type="ECO:0000256" key="11">
    <source>
        <dbReference type="SAM" id="MobiDB-lite"/>
    </source>
</evidence>
<dbReference type="Pfam" id="PF01028">
    <property type="entry name" value="Topoisom_I"/>
    <property type="match status" value="1"/>
</dbReference>
<dbReference type="GO" id="GO:0007059">
    <property type="term" value="P:chromosome segregation"/>
    <property type="evidence" value="ECO:0007669"/>
    <property type="project" value="TreeGrafter"/>
</dbReference>
<evidence type="ECO:0000313" key="14">
    <source>
        <dbReference type="Proteomes" id="UP000594262"/>
    </source>
</evidence>
<feature type="domain" description="DNA topoisomerase I eukaryotic-type" evidence="12">
    <location>
        <begin position="288"/>
        <end position="666"/>
    </location>
</feature>
<comment type="function">
    <text evidence="9">Releases the supercoiling and torsional tension of DNA introduced during the DNA replication and transcription by transiently cleaving and rejoining one strand of the DNA duplex. Introduces a single-strand break via transesterification at the specific target site 5'-[CT]CCTTp site in duplex DNA. The scissile phosphodiester is attacked by the catalytic tyrosine of the enzyme, resulting in the formation of a DNA-(3'-phosphotyrosyl)-enzyme intermediate and the expulsion of a 5'-OH DNA strand. The free DNA strand then undergoes passage around the unbroken strand thus removing DNA supercoils. Finally, in the religation step, the DNA 5'-OH attacks the covalent intermediate to expel the active-site tyrosine and restore the DNA phosphodiester backbone.</text>
</comment>
<dbReference type="InterPro" id="IPR008336">
    <property type="entry name" value="TopoI_DNA-bd_euk"/>
</dbReference>
<dbReference type="EnsemblMetazoa" id="CLYHEMT013337.1">
    <property type="protein sequence ID" value="CLYHEMP013337.1"/>
    <property type="gene ID" value="CLYHEMG013337"/>
</dbReference>
<dbReference type="Gene3D" id="1.10.10.41">
    <property type="entry name" value="Yeast DNA topoisomerase - domain 1"/>
    <property type="match status" value="1"/>
</dbReference>
<feature type="region of interest" description="Disordered" evidence="11">
    <location>
        <begin position="1"/>
        <end position="121"/>
    </location>
</feature>
<dbReference type="SMART" id="SM00435">
    <property type="entry name" value="TOPEUc"/>
    <property type="match status" value="1"/>
</dbReference>
<dbReference type="SUPFAM" id="SSF56741">
    <property type="entry name" value="Eukaryotic DNA topoisomerase I, N-terminal DNA-binding fragment"/>
    <property type="match status" value="1"/>
</dbReference>
<sequence>MMADLDLLGNSKSPLKSPGKTLPKIPKKVKEEPQSPVKSPTKSPTTNGHSNGSAKKEVKKEEMSDDEDMPLQSVKKESRKRKVKEEDEDFEDSKKKKKKKDKKKVKKEAKEVKKESPKKRVKKEEVKEEVWRWWEETPHPEGIKWKTLEHNGPYFPPAYERLPKNVKFYYDGELMELSEGAEEVATFYSKMLEHDYTKKDIFNNNFFEDWRKEMTDQERKKIKKLEKCNFQEMCDYFKEQSEIRKNKTKEEKLALKEENAAIAEQYGMCIMDGHKQKVGNFRIEPPGLFRGRGDHPKQGKLKKRVKAKEVSINIGKAAPVPQPPEGQKWKAVQHDASVTWLACWTENITGSNKYVMLNAATRIKGEKDWQKYETARKLKGCVHKIRENYKADWKSKEMRIRQRAVAMYFIDKLALRAGHEKEEGESADTVGCCSLRVEHIKLYSEKDGEEYVVEFDFLGKDSIRYTNSVPVEKRVYKNLELFKQNKQPGDDLFDRLNTGSLNKFLGEQMPGLTAKVFRTYNASNTLQQQLDTLTEPDANVTAKFLQYNRANRAVAILCNHQRAPPKTFDKQMENLITKLKDKKKQMKTVKKEIKELKKEYHNQGKSEKVKNMIEKKKKQAERLEEQYFKLEVNMTDKEENKEIALGTSKLNYLDPRISIAWCKKNDVPIEKIYNKTQREKFQWAIDMTDETFVF</sequence>
<dbReference type="SUPFAM" id="SSF56349">
    <property type="entry name" value="DNA breaking-rejoining enzymes"/>
    <property type="match status" value="1"/>
</dbReference>
<dbReference type="CDD" id="cd03488">
    <property type="entry name" value="Topoisomer_IB_N_htopoI_like"/>
    <property type="match status" value="1"/>
</dbReference>